<dbReference type="Proteomes" id="UP001212997">
    <property type="component" value="Unassembled WGS sequence"/>
</dbReference>
<sequence>MSDASNGPSQERLTIKIPAQVQKNVDLSSDCFEYKAKLRSWKNYEDMDNVASPTKTRERGKQGRPISSQDEAPGSVGTREVLTIKIPSVQKRIELSVLALRHHDKLAEQQSRERIEHTDDVASLPKTNKRVRLDQDEDIGSVTTGAPKAKRLKLEGTYKVHDHCSDVELLDTEQGSKSLGNDAPGKISKGTEMGNHHVQDHDGLSVGDQGNHKQPIGTDFTEAEEPSGNEEINYQGYDQAALPLGNQEDVSKGKESKGKERAHDHDHDGLTIDDQNGEDPSGRQEQDSNQADKSSEYEPFTDPVFQYHDPDYFTHHVYCKKCEKAGSSGWVPTGHVHPMYDGLHSGELSVLPPATASGTSTTVTAQFDSQNSGYNDWIYDQNSADRPLAYYAPQNDSLTMVDAHQERSAQWPDGYFDSAEKTTGELHVEPQEAVVENKNVGEIGDILEWMQWPEDPSDQVDGQHVLYSGW</sequence>
<evidence type="ECO:0000256" key="1">
    <source>
        <dbReference type="SAM" id="MobiDB-lite"/>
    </source>
</evidence>
<keyword evidence="3" id="KW-1185">Reference proteome</keyword>
<feature type="compositionally biased region" description="Basic and acidic residues" evidence="1">
    <location>
        <begin position="194"/>
        <end position="203"/>
    </location>
</feature>
<feature type="region of interest" description="Disordered" evidence="1">
    <location>
        <begin position="171"/>
        <end position="227"/>
    </location>
</feature>
<name>A0AAD5YJQ4_9APHY</name>
<protein>
    <submittedName>
        <fullName evidence="2">Uncharacterized protein</fullName>
    </submittedName>
</protein>
<feature type="region of interest" description="Disordered" evidence="1">
    <location>
        <begin position="43"/>
        <end position="76"/>
    </location>
</feature>
<accession>A0AAD5YJQ4</accession>
<organism evidence="2 3">
    <name type="scientific">Meripilus lineatus</name>
    <dbReference type="NCBI Taxonomy" id="2056292"/>
    <lineage>
        <taxon>Eukaryota</taxon>
        <taxon>Fungi</taxon>
        <taxon>Dikarya</taxon>
        <taxon>Basidiomycota</taxon>
        <taxon>Agaricomycotina</taxon>
        <taxon>Agaricomycetes</taxon>
        <taxon>Polyporales</taxon>
        <taxon>Meripilaceae</taxon>
        <taxon>Meripilus</taxon>
    </lineage>
</organism>
<evidence type="ECO:0000313" key="3">
    <source>
        <dbReference type="Proteomes" id="UP001212997"/>
    </source>
</evidence>
<dbReference type="AlphaFoldDB" id="A0AAD5YJQ4"/>
<proteinExistence type="predicted"/>
<comment type="caution">
    <text evidence="2">The sequence shown here is derived from an EMBL/GenBank/DDBJ whole genome shotgun (WGS) entry which is preliminary data.</text>
</comment>
<gene>
    <name evidence="2" type="ORF">NLI96_g4649</name>
</gene>
<evidence type="ECO:0000313" key="2">
    <source>
        <dbReference type="EMBL" id="KAJ3485878.1"/>
    </source>
</evidence>
<dbReference type="EMBL" id="JANAWD010000139">
    <property type="protein sequence ID" value="KAJ3485878.1"/>
    <property type="molecule type" value="Genomic_DNA"/>
</dbReference>
<feature type="region of interest" description="Disordered" evidence="1">
    <location>
        <begin position="248"/>
        <end position="303"/>
    </location>
</feature>
<reference evidence="2" key="1">
    <citation type="submission" date="2022-07" db="EMBL/GenBank/DDBJ databases">
        <title>Genome Sequence of Physisporinus lineatus.</title>
        <authorList>
            <person name="Buettner E."/>
        </authorList>
    </citation>
    <scope>NUCLEOTIDE SEQUENCE</scope>
    <source>
        <strain evidence="2">VT162</strain>
    </source>
</reference>
<feature type="compositionally biased region" description="Basic and acidic residues" evidence="1">
    <location>
        <begin position="249"/>
        <end position="270"/>
    </location>
</feature>